<dbReference type="HOGENOM" id="CLU_087375_1_0_1"/>
<gene>
    <name evidence="1" type="ORF">SCLCIDRAFT_133240</name>
</gene>
<dbReference type="OrthoDB" id="2677917at2759"/>
<evidence type="ECO:0000313" key="1">
    <source>
        <dbReference type="EMBL" id="KIM56128.1"/>
    </source>
</evidence>
<name>A0A0C2Z2Q0_9AGAM</name>
<proteinExistence type="predicted"/>
<protein>
    <submittedName>
        <fullName evidence="1">Uncharacterized protein</fullName>
    </submittedName>
</protein>
<dbReference type="EMBL" id="KN822122">
    <property type="protein sequence ID" value="KIM56128.1"/>
    <property type="molecule type" value="Genomic_DNA"/>
</dbReference>
<dbReference type="STRING" id="1036808.A0A0C2Z2Q0"/>
<reference evidence="2" key="2">
    <citation type="submission" date="2015-01" db="EMBL/GenBank/DDBJ databases">
        <title>Evolutionary Origins and Diversification of the Mycorrhizal Mutualists.</title>
        <authorList>
            <consortium name="DOE Joint Genome Institute"/>
            <consortium name="Mycorrhizal Genomics Consortium"/>
            <person name="Kohler A."/>
            <person name="Kuo A."/>
            <person name="Nagy L.G."/>
            <person name="Floudas D."/>
            <person name="Copeland A."/>
            <person name="Barry K.W."/>
            <person name="Cichocki N."/>
            <person name="Veneault-Fourrey C."/>
            <person name="LaButti K."/>
            <person name="Lindquist E.A."/>
            <person name="Lipzen A."/>
            <person name="Lundell T."/>
            <person name="Morin E."/>
            <person name="Murat C."/>
            <person name="Riley R."/>
            <person name="Ohm R."/>
            <person name="Sun H."/>
            <person name="Tunlid A."/>
            <person name="Henrissat B."/>
            <person name="Grigoriev I.V."/>
            <person name="Hibbett D.S."/>
            <person name="Martin F."/>
        </authorList>
    </citation>
    <scope>NUCLEOTIDE SEQUENCE [LARGE SCALE GENOMIC DNA]</scope>
    <source>
        <strain evidence="2">Foug A</strain>
    </source>
</reference>
<feature type="non-terminal residue" evidence="1">
    <location>
        <position position="1"/>
    </location>
</feature>
<dbReference type="InParanoid" id="A0A0C2Z2Q0"/>
<sequence>EKNVRDWNAPIYAFFEPVPWVIEVEGRPVHVFKCNAHGCKATVRCYMDTKDAGSTGNLCRHVKSCWGSEVVSAADDARNADEVRTKMCPGFLKDGSITAAFEQKGKGKVTYSHRPHTCQETKSLMRTGRPEYYLPSCSTVSQDVHLVFACTCNRITKMLREYNGKMNFTTDAWTAPNHRAFIVFSVHLEHEGKPLAMPLDIIEVAKVSPCTVPRNA</sequence>
<accession>A0A0C2Z2Q0</accession>
<reference evidence="1 2" key="1">
    <citation type="submission" date="2014-04" db="EMBL/GenBank/DDBJ databases">
        <authorList>
            <consortium name="DOE Joint Genome Institute"/>
            <person name="Kuo A."/>
            <person name="Kohler A."/>
            <person name="Nagy L.G."/>
            <person name="Floudas D."/>
            <person name="Copeland A."/>
            <person name="Barry K.W."/>
            <person name="Cichocki N."/>
            <person name="Veneault-Fourrey C."/>
            <person name="LaButti K."/>
            <person name="Lindquist E.A."/>
            <person name="Lipzen A."/>
            <person name="Lundell T."/>
            <person name="Morin E."/>
            <person name="Murat C."/>
            <person name="Sun H."/>
            <person name="Tunlid A."/>
            <person name="Henrissat B."/>
            <person name="Grigoriev I.V."/>
            <person name="Hibbett D.S."/>
            <person name="Martin F."/>
            <person name="Nordberg H.P."/>
            <person name="Cantor M.N."/>
            <person name="Hua S.X."/>
        </authorList>
    </citation>
    <scope>NUCLEOTIDE SEQUENCE [LARGE SCALE GENOMIC DNA]</scope>
    <source>
        <strain evidence="1 2">Foug A</strain>
    </source>
</reference>
<dbReference type="Proteomes" id="UP000053989">
    <property type="component" value="Unassembled WGS sequence"/>
</dbReference>
<dbReference type="AlphaFoldDB" id="A0A0C2Z2Q0"/>
<evidence type="ECO:0000313" key="2">
    <source>
        <dbReference type="Proteomes" id="UP000053989"/>
    </source>
</evidence>
<organism evidence="1 2">
    <name type="scientific">Scleroderma citrinum Foug A</name>
    <dbReference type="NCBI Taxonomy" id="1036808"/>
    <lineage>
        <taxon>Eukaryota</taxon>
        <taxon>Fungi</taxon>
        <taxon>Dikarya</taxon>
        <taxon>Basidiomycota</taxon>
        <taxon>Agaricomycotina</taxon>
        <taxon>Agaricomycetes</taxon>
        <taxon>Agaricomycetidae</taxon>
        <taxon>Boletales</taxon>
        <taxon>Sclerodermatineae</taxon>
        <taxon>Sclerodermataceae</taxon>
        <taxon>Scleroderma</taxon>
    </lineage>
</organism>
<keyword evidence="2" id="KW-1185">Reference proteome</keyword>